<dbReference type="SUPFAM" id="SSF46785">
    <property type="entry name" value="Winged helix' DNA-binding domain"/>
    <property type="match status" value="1"/>
</dbReference>
<accession>A0A3S0K2Z1</accession>
<sequence>MSDTLPTLAGQAAIDRLAERIALRDTPPELRNPHRYEPPWVRARLAGALTTLLPGRNSRGLAIRAAMCHAFVEREALTAAELAAVAGVQRLAAGRALADLGEVGLLRAAYKGGKRRRYRLTRFGEDWLLALARCETPPLAPAAP</sequence>
<dbReference type="InterPro" id="IPR036390">
    <property type="entry name" value="WH_DNA-bd_sf"/>
</dbReference>
<dbReference type="Proteomes" id="UP000282184">
    <property type="component" value="Unassembled WGS sequence"/>
</dbReference>
<proteinExistence type="predicted"/>
<evidence type="ECO:0000313" key="1">
    <source>
        <dbReference type="EMBL" id="RTQ47149.1"/>
    </source>
</evidence>
<dbReference type="OrthoDB" id="886330at2"/>
<reference evidence="1 2" key="1">
    <citation type="submission" date="2018-12" db="EMBL/GenBank/DDBJ databases">
        <title>Hymenobacter gummosus sp. nov., isolated from a spring.</title>
        <authorList>
            <person name="Nie L."/>
        </authorList>
    </citation>
    <scope>NUCLEOTIDE SEQUENCE [LARGE SCALE GENOMIC DNA]</scope>
    <source>
        <strain evidence="1 2">KCTC 52166</strain>
    </source>
</reference>
<protein>
    <submittedName>
        <fullName evidence="1">Uncharacterized protein</fullName>
    </submittedName>
</protein>
<dbReference type="RefSeq" id="WP_126694948.1">
    <property type="nucleotide sequence ID" value="NZ_RXOF01000013.1"/>
</dbReference>
<gene>
    <name evidence="1" type="ORF">EJV47_19825</name>
</gene>
<evidence type="ECO:0000313" key="2">
    <source>
        <dbReference type="Proteomes" id="UP000282184"/>
    </source>
</evidence>
<dbReference type="AlphaFoldDB" id="A0A3S0K2Z1"/>
<name>A0A3S0K2Z1_9BACT</name>
<dbReference type="EMBL" id="RXOF01000013">
    <property type="protein sequence ID" value="RTQ47149.1"/>
    <property type="molecule type" value="Genomic_DNA"/>
</dbReference>
<keyword evidence="2" id="KW-1185">Reference proteome</keyword>
<comment type="caution">
    <text evidence="1">The sequence shown here is derived from an EMBL/GenBank/DDBJ whole genome shotgun (WGS) entry which is preliminary data.</text>
</comment>
<organism evidence="1 2">
    <name type="scientific">Hymenobacter gummosus</name>
    <dbReference type="NCBI Taxonomy" id="1776032"/>
    <lineage>
        <taxon>Bacteria</taxon>
        <taxon>Pseudomonadati</taxon>
        <taxon>Bacteroidota</taxon>
        <taxon>Cytophagia</taxon>
        <taxon>Cytophagales</taxon>
        <taxon>Hymenobacteraceae</taxon>
        <taxon>Hymenobacter</taxon>
    </lineage>
</organism>